<proteinExistence type="predicted"/>
<name>A0A0F6YQA3_9CAUD</name>
<evidence type="ECO:0000313" key="1">
    <source>
        <dbReference type="EMBL" id="AKF14633.1"/>
    </source>
</evidence>
<reference evidence="1 2" key="1">
    <citation type="journal article" date="2015" name="Genome Announc.">
        <title>Genome Sequences of Mycobacteriophages AlanGrant, Baee, Corofin, OrangeOswald, and Vincenzo, New Members of Cluster B.</title>
        <authorList>
            <person name="Pope W.H."/>
            <person name="Carbonara M.E."/>
            <person name="Cioffi H.M."/>
            <person name="Cruz T."/>
            <person name="Dang B.Q."/>
            <person name="Doyle A.N."/>
            <person name="Fan O.H."/>
            <person name="Gallagher M."/>
            <person name="Gentile G.M."/>
            <person name="German B.A."/>
            <person name="Farrell M.E."/>
            <person name="Gerwig M."/>
            <person name="Hunter K.L."/>
            <person name="Lefever V.E."/>
            <person name="Marfisi N.A."/>
            <person name="McDonnell J.E."/>
            <person name="Monga J.K."/>
            <person name="Quiroz K.G."/>
            <person name="Pong A.C."/>
            <person name="Rimple P.A."/>
            <person name="Situ M."/>
            <person name="Sohnen P.C."/>
            <person name="Stockinger A.N."/>
            <person name="Thompson P.K."/>
            <person name="Torchio N.M."/>
            <person name="Toner C.L."/>
            <person name="Ulbrich M.C."/>
            <person name="Vohra N.I."/>
            <person name="Zakir A."/>
            <person name="Adkins N.L."/>
            <person name="Brown B.R."/>
            <person name="Churilla B.M."/>
            <person name="Kramer Z.J."/>
            <person name="Lapin J.S."/>
            <person name="Montgomery M.T."/>
            <person name="Prout A.K."/>
            <person name="Grubb S.R."/>
            <person name="Warner M.H."/>
            <person name="Bowman C.A."/>
            <person name="Russell D.A."/>
            <person name="Hatfull G.F."/>
        </authorList>
    </citation>
    <scope>NUCLEOTIDE SEQUENCE [LARGE SCALE GENOMIC DNA]</scope>
</reference>
<protein>
    <submittedName>
        <fullName evidence="1">Uncharacterized protein</fullName>
    </submittedName>
</protein>
<dbReference type="EMBL" id="KR080199">
    <property type="protein sequence ID" value="AKF14633.1"/>
    <property type="molecule type" value="Genomic_DNA"/>
</dbReference>
<dbReference type="KEGG" id="vg:26586422"/>
<sequence>MKPSTIDRAVMFAAGVFVGLAAGLPLGLAVAEPRDHQVTTAEASTSTAFTGRSFDYAEYVEMVTGIGPEEDDPAWDCRTRGNRVCGPETATPGCWDDHGKLVGLWPCHVVVDPNTGEGDVYAGLRVTR</sequence>
<dbReference type="OrthoDB" id="22547at10239"/>
<dbReference type="GeneID" id="26586422"/>
<dbReference type="Proteomes" id="UP000204054">
    <property type="component" value="Segment"/>
</dbReference>
<organism evidence="1 2">
    <name type="scientific">Mycobacterium phage Baee</name>
    <dbReference type="NCBI Taxonomy" id="1647306"/>
    <lineage>
        <taxon>Viruses</taxon>
        <taxon>Duplodnaviria</taxon>
        <taxon>Heunggongvirae</taxon>
        <taxon>Uroviricota</taxon>
        <taxon>Caudoviricetes</taxon>
        <taxon>Bclasvirinae</taxon>
        <taxon>Acadianvirus</taxon>
        <taxon>Acadianvirus baee</taxon>
    </lineage>
</organism>
<accession>A0A0F6YQA3</accession>
<keyword evidence="2" id="KW-1185">Reference proteome</keyword>
<gene>
    <name evidence="1" type="primary">64</name>
    <name evidence="1" type="ORF">SEA_BAEE_64</name>
</gene>
<dbReference type="RefSeq" id="YP_009193519.1">
    <property type="nucleotide sequence ID" value="NC_028742.1"/>
</dbReference>
<evidence type="ECO:0000313" key="2">
    <source>
        <dbReference type="Proteomes" id="UP000204054"/>
    </source>
</evidence>